<keyword evidence="3" id="KW-1185">Reference proteome</keyword>
<feature type="transmembrane region" description="Helical" evidence="1">
    <location>
        <begin position="160"/>
        <end position="182"/>
    </location>
</feature>
<feature type="transmembrane region" description="Helical" evidence="1">
    <location>
        <begin position="82"/>
        <end position="100"/>
    </location>
</feature>
<evidence type="ECO:0000256" key="1">
    <source>
        <dbReference type="SAM" id="Phobius"/>
    </source>
</evidence>
<keyword evidence="1" id="KW-1133">Transmembrane helix</keyword>
<gene>
    <name evidence="2" type="ORF">NEF87_003987</name>
</gene>
<feature type="transmembrane region" description="Helical" evidence="1">
    <location>
        <begin position="48"/>
        <end position="70"/>
    </location>
</feature>
<evidence type="ECO:0000313" key="3">
    <source>
        <dbReference type="Proteomes" id="UP001208689"/>
    </source>
</evidence>
<sequence length="185" mass="19632">MSKGKIFGISTLMYLLLNLLFIVLYGIVGLHNSFGEFFGLIADDISGFLTALLTPGGIVSDVFGGTHYYIVLISTPGSMTQGIVGLCWVILPGLLAALTAGIKLSHESSKNAFTGVFFMVLIFTSLPLILAAVWSPNAASVMTTEMVPFMYQDIVGVMQYLYPPLVGLFNALFFGGIAAASASSL</sequence>
<keyword evidence="1" id="KW-0812">Transmembrane</keyword>
<protein>
    <submittedName>
        <fullName evidence="2">Uncharacterized protein</fullName>
    </submittedName>
</protein>
<accession>A0ABY6HW09</accession>
<organism evidence="2 3">
    <name type="scientific">Candidatus Lokiarchaeum ossiferum</name>
    <dbReference type="NCBI Taxonomy" id="2951803"/>
    <lineage>
        <taxon>Archaea</taxon>
        <taxon>Promethearchaeati</taxon>
        <taxon>Promethearchaeota</taxon>
        <taxon>Promethearchaeia</taxon>
        <taxon>Promethearchaeales</taxon>
        <taxon>Promethearchaeaceae</taxon>
        <taxon>Candidatus Lokiarchaeum</taxon>
    </lineage>
</organism>
<keyword evidence="1" id="KW-0472">Membrane</keyword>
<reference evidence="2" key="1">
    <citation type="submission" date="2022-09" db="EMBL/GenBank/DDBJ databases">
        <title>Actin cytoskeleton and complex cell architecture in an #Asgard archaeon.</title>
        <authorList>
            <person name="Ponce Toledo R.I."/>
            <person name="Schleper C."/>
            <person name="Rodrigues Oliveira T."/>
            <person name="Wollweber F."/>
            <person name="Xu J."/>
            <person name="Rittmann S."/>
            <person name="Klingl A."/>
            <person name="Pilhofer M."/>
        </authorList>
    </citation>
    <scope>NUCLEOTIDE SEQUENCE</scope>
    <source>
        <strain evidence="2">B-35</strain>
    </source>
</reference>
<dbReference type="Proteomes" id="UP001208689">
    <property type="component" value="Chromosome"/>
</dbReference>
<dbReference type="EMBL" id="CP104013">
    <property type="protein sequence ID" value="UYP47702.1"/>
    <property type="molecule type" value="Genomic_DNA"/>
</dbReference>
<feature type="transmembrane region" description="Helical" evidence="1">
    <location>
        <begin position="6"/>
        <end position="28"/>
    </location>
</feature>
<proteinExistence type="predicted"/>
<evidence type="ECO:0000313" key="2">
    <source>
        <dbReference type="EMBL" id="UYP47702.1"/>
    </source>
</evidence>
<feature type="transmembrane region" description="Helical" evidence="1">
    <location>
        <begin position="112"/>
        <end position="134"/>
    </location>
</feature>
<name>A0ABY6HW09_9ARCH</name>